<evidence type="ECO:0000256" key="5">
    <source>
        <dbReference type="SAM" id="SignalP"/>
    </source>
</evidence>
<dbReference type="InterPro" id="IPR050498">
    <property type="entry name" value="Ycf3"/>
</dbReference>
<evidence type="ECO:0000256" key="2">
    <source>
        <dbReference type="ARBA" id="ARBA00022803"/>
    </source>
</evidence>
<proteinExistence type="predicted"/>
<feature type="repeat" description="TPR" evidence="3">
    <location>
        <begin position="592"/>
        <end position="625"/>
    </location>
</feature>
<feature type="repeat" description="TPR" evidence="3">
    <location>
        <begin position="198"/>
        <end position="231"/>
    </location>
</feature>
<keyword evidence="2 3" id="KW-0802">TPR repeat</keyword>
<dbReference type="GO" id="GO:0009279">
    <property type="term" value="C:cell outer membrane"/>
    <property type="evidence" value="ECO:0007669"/>
    <property type="project" value="TreeGrafter"/>
</dbReference>
<organism evidence="6 7">
    <name type="scientific">Candidatus Cryptobacteroides excrementipullorum</name>
    <dbReference type="NCBI Taxonomy" id="2840761"/>
    <lineage>
        <taxon>Bacteria</taxon>
        <taxon>Pseudomonadati</taxon>
        <taxon>Bacteroidota</taxon>
        <taxon>Bacteroidia</taxon>
        <taxon>Bacteroidales</taxon>
        <taxon>Candidatus Cryptobacteroides</taxon>
    </lineage>
</organism>
<protein>
    <submittedName>
        <fullName evidence="6">Tetratricopeptide repeat protein</fullName>
    </submittedName>
</protein>
<dbReference type="InterPro" id="IPR013105">
    <property type="entry name" value="TPR_2"/>
</dbReference>
<evidence type="ECO:0000256" key="3">
    <source>
        <dbReference type="PROSITE-ProRule" id="PRU00339"/>
    </source>
</evidence>
<dbReference type="Pfam" id="PF13432">
    <property type="entry name" value="TPR_16"/>
    <property type="match status" value="1"/>
</dbReference>
<reference evidence="6" key="1">
    <citation type="submission" date="2020-10" db="EMBL/GenBank/DDBJ databases">
        <authorList>
            <person name="Gilroy R."/>
        </authorList>
    </citation>
    <scope>NUCLEOTIDE SEQUENCE</scope>
    <source>
        <strain evidence="6">2478</strain>
    </source>
</reference>
<dbReference type="PANTHER" id="PTHR44858:SF1">
    <property type="entry name" value="UDP-N-ACETYLGLUCOSAMINE--PEPTIDE N-ACETYLGLUCOSAMINYLTRANSFERASE SPINDLY-RELATED"/>
    <property type="match status" value="1"/>
</dbReference>
<feature type="chain" id="PRO_5039329767" evidence="5">
    <location>
        <begin position="25"/>
        <end position="672"/>
    </location>
</feature>
<feature type="coiled-coil region" evidence="4">
    <location>
        <begin position="343"/>
        <end position="370"/>
    </location>
</feature>
<dbReference type="EMBL" id="JADILZ010000014">
    <property type="protein sequence ID" value="MBO8477487.1"/>
    <property type="molecule type" value="Genomic_DNA"/>
</dbReference>
<evidence type="ECO:0000256" key="4">
    <source>
        <dbReference type="SAM" id="Coils"/>
    </source>
</evidence>
<feature type="repeat" description="TPR" evidence="3">
    <location>
        <begin position="130"/>
        <end position="163"/>
    </location>
</feature>
<name>A0A9D9IRM5_9BACT</name>
<comment type="caution">
    <text evidence="6">The sequence shown here is derived from an EMBL/GenBank/DDBJ whole genome shotgun (WGS) entry which is preliminary data.</text>
</comment>
<dbReference type="Gene3D" id="1.25.40.10">
    <property type="entry name" value="Tetratricopeptide repeat domain"/>
    <property type="match status" value="5"/>
</dbReference>
<dbReference type="Pfam" id="PF13181">
    <property type="entry name" value="TPR_8"/>
    <property type="match status" value="1"/>
</dbReference>
<evidence type="ECO:0000313" key="6">
    <source>
        <dbReference type="EMBL" id="MBO8477487.1"/>
    </source>
</evidence>
<feature type="repeat" description="TPR" evidence="3">
    <location>
        <begin position="266"/>
        <end position="299"/>
    </location>
</feature>
<dbReference type="Proteomes" id="UP000823771">
    <property type="component" value="Unassembled WGS sequence"/>
</dbReference>
<dbReference type="AlphaFoldDB" id="A0A9D9IRM5"/>
<dbReference type="Pfam" id="PF00515">
    <property type="entry name" value="TPR_1"/>
    <property type="match status" value="1"/>
</dbReference>
<dbReference type="GO" id="GO:0046813">
    <property type="term" value="P:receptor-mediated virion attachment to host cell"/>
    <property type="evidence" value="ECO:0007669"/>
    <property type="project" value="TreeGrafter"/>
</dbReference>
<dbReference type="PANTHER" id="PTHR44858">
    <property type="entry name" value="TETRATRICOPEPTIDE REPEAT PROTEIN 6"/>
    <property type="match status" value="1"/>
</dbReference>
<feature type="repeat" description="TPR" evidence="3">
    <location>
        <begin position="164"/>
        <end position="197"/>
    </location>
</feature>
<dbReference type="InterPro" id="IPR011990">
    <property type="entry name" value="TPR-like_helical_dom_sf"/>
</dbReference>
<gene>
    <name evidence="6" type="ORF">IAB80_01095</name>
</gene>
<reference evidence="6" key="2">
    <citation type="journal article" date="2021" name="PeerJ">
        <title>Extensive microbial diversity within the chicken gut microbiome revealed by metagenomics and culture.</title>
        <authorList>
            <person name="Gilroy R."/>
            <person name="Ravi A."/>
            <person name="Getino M."/>
            <person name="Pursley I."/>
            <person name="Horton D.L."/>
            <person name="Alikhan N.F."/>
            <person name="Baker D."/>
            <person name="Gharbi K."/>
            <person name="Hall N."/>
            <person name="Watson M."/>
            <person name="Adriaenssens E.M."/>
            <person name="Foster-Nyarko E."/>
            <person name="Jarju S."/>
            <person name="Secka A."/>
            <person name="Antonio M."/>
            <person name="Oren A."/>
            <person name="Chaudhuri R.R."/>
            <person name="La Ragione R."/>
            <person name="Hildebrand F."/>
            <person name="Pallen M.J."/>
        </authorList>
    </citation>
    <scope>NUCLEOTIDE SEQUENCE</scope>
    <source>
        <strain evidence="6">2478</strain>
    </source>
</reference>
<dbReference type="SMART" id="SM00028">
    <property type="entry name" value="TPR"/>
    <property type="match status" value="13"/>
</dbReference>
<keyword evidence="4" id="KW-0175">Coiled coil</keyword>
<feature type="repeat" description="TPR" evidence="3">
    <location>
        <begin position="300"/>
        <end position="333"/>
    </location>
</feature>
<sequence length="672" mass="77127">MGISRKCVLVLFLLLSLAADRLHAQYDKDVFFFRGRQALAEGKYARAIENFNVLSRLDTTDYWTFFFRGIAKYNLGDVRGAQSDFDASVRLNPVFTSGYHYRAITLSRAGKYNEALDDLQKAINLRPGYIGLYFSRGVTYFLSRQFDKAVGDFDKYIRKEPKDPSAYLNRGASYLFLKDTLKAMDDYNKAIRLDRLDPEGYIRRGRLYADKGDYDKAIADMDQAIRLDTTNTFAYFNRAIMLYDRKDYMGAMRDLNRVLKDEPGNALTLYNRGLINAQVGAYEDALSDMDRVLNINPENVLAYFNRASIFIEMGRYQDALEDYDKAIELYPDFAKAYMNRSYVKNLLGEYKSSKEDYETAQQKVREYRAASEKNAGSFADTTRKYSSLIALDADFAKKDFNDELLQHRDIDIKLRPLYRFTLADAREDTRYALVRRYENPLIDKFIAEAPVPVAITNSDTVFTGKIPDDVIEKALYGTPDEGTARNSFLKALYETVNRQYNSALLYYDEAVDADSPDNISALYRAFYYMNRGVLRAEMIDFISSIESNVQVLTMDDSGTTRARVKDQVSQIYDYSTAISDMKKAAETVGDIPYIHFNLGNLYCLTSEHISSIDSYTEAIRLFPYMGDAYYNRGLVLIYLKDKEKGCIDLSRAGELGVPEAYSVIKKYCEEEE</sequence>
<dbReference type="Pfam" id="PF13414">
    <property type="entry name" value="TPR_11"/>
    <property type="match status" value="1"/>
</dbReference>
<keyword evidence="1" id="KW-0677">Repeat</keyword>
<evidence type="ECO:0000256" key="1">
    <source>
        <dbReference type="ARBA" id="ARBA00022737"/>
    </source>
</evidence>
<feature type="signal peptide" evidence="5">
    <location>
        <begin position="1"/>
        <end position="24"/>
    </location>
</feature>
<evidence type="ECO:0000313" key="7">
    <source>
        <dbReference type="Proteomes" id="UP000823771"/>
    </source>
</evidence>
<feature type="repeat" description="TPR" evidence="3">
    <location>
        <begin position="96"/>
        <end position="129"/>
    </location>
</feature>
<accession>A0A9D9IRM5</accession>
<keyword evidence="5" id="KW-0732">Signal</keyword>
<dbReference type="PROSITE" id="PS50293">
    <property type="entry name" value="TPR_REGION"/>
    <property type="match status" value="2"/>
</dbReference>
<dbReference type="PROSITE" id="PS50005">
    <property type="entry name" value="TPR"/>
    <property type="match status" value="7"/>
</dbReference>
<dbReference type="InterPro" id="IPR019734">
    <property type="entry name" value="TPR_rpt"/>
</dbReference>
<dbReference type="Pfam" id="PF07719">
    <property type="entry name" value="TPR_2"/>
    <property type="match status" value="1"/>
</dbReference>
<dbReference type="SUPFAM" id="SSF48452">
    <property type="entry name" value="TPR-like"/>
    <property type="match status" value="2"/>
</dbReference>